<dbReference type="NCBIfam" id="TIGR04183">
    <property type="entry name" value="Por_Secre_tail"/>
    <property type="match status" value="1"/>
</dbReference>
<gene>
    <name evidence="3" type="ORF">ERX46_05985</name>
</gene>
<dbReference type="Pfam" id="PF14312">
    <property type="entry name" value="FG-GAP_2"/>
    <property type="match status" value="1"/>
</dbReference>
<dbReference type="Pfam" id="PF18962">
    <property type="entry name" value="Por_Secre_tail"/>
    <property type="match status" value="1"/>
</dbReference>
<dbReference type="OrthoDB" id="1403372at2"/>
<reference evidence="3 4" key="1">
    <citation type="submission" date="2019-02" db="EMBL/GenBank/DDBJ databases">
        <title>Genome sequence of the sea-ice species Brumimicrobium glaciale.</title>
        <authorList>
            <person name="Bowman J.P."/>
        </authorList>
    </citation>
    <scope>NUCLEOTIDE SEQUENCE [LARGE SCALE GENOMIC DNA]</scope>
    <source>
        <strain evidence="3 4">IC156</strain>
    </source>
</reference>
<dbReference type="EMBL" id="SETE01000002">
    <property type="protein sequence ID" value="RYM34923.1"/>
    <property type="molecule type" value="Genomic_DNA"/>
</dbReference>
<proteinExistence type="predicted"/>
<dbReference type="InterPro" id="IPR026444">
    <property type="entry name" value="Secre_tail"/>
</dbReference>
<evidence type="ECO:0000313" key="3">
    <source>
        <dbReference type="EMBL" id="RYM34923.1"/>
    </source>
</evidence>
<dbReference type="RefSeq" id="WP_130092931.1">
    <property type="nucleotide sequence ID" value="NZ_SETE01000002.1"/>
</dbReference>
<keyword evidence="4" id="KW-1185">Reference proteome</keyword>
<dbReference type="PANTHER" id="PTHR36220:SF1">
    <property type="entry name" value="GAMMA TUBULIN COMPLEX COMPONENT C-TERMINAL DOMAIN-CONTAINING PROTEIN"/>
    <property type="match status" value="1"/>
</dbReference>
<dbReference type="PANTHER" id="PTHR36220">
    <property type="entry name" value="UNNAMED PRODUCT"/>
    <property type="match status" value="1"/>
</dbReference>
<evidence type="ECO:0000259" key="2">
    <source>
        <dbReference type="Pfam" id="PF18962"/>
    </source>
</evidence>
<dbReference type="SUPFAM" id="SSF69322">
    <property type="entry name" value="Tricorn protease domain 2"/>
    <property type="match status" value="1"/>
</dbReference>
<keyword evidence="1" id="KW-0732">Signal</keyword>
<evidence type="ECO:0000256" key="1">
    <source>
        <dbReference type="ARBA" id="ARBA00022729"/>
    </source>
</evidence>
<dbReference type="InterPro" id="IPR013519">
    <property type="entry name" value="Int_alpha_beta-p"/>
</dbReference>
<organism evidence="3 4">
    <name type="scientific">Brumimicrobium glaciale</name>
    <dbReference type="NCBI Taxonomy" id="200475"/>
    <lineage>
        <taxon>Bacteria</taxon>
        <taxon>Pseudomonadati</taxon>
        <taxon>Bacteroidota</taxon>
        <taxon>Flavobacteriia</taxon>
        <taxon>Flavobacteriales</taxon>
        <taxon>Crocinitomicaceae</taxon>
        <taxon>Brumimicrobium</taxon>
    </lineage>
</organism>
<evidence type="ECO:0000313" key="4">
    <source>
        <dbReference type="Proteomes" id="UP000293952"/>
    </source>
</evidence>
<name>A0A4Q4KNB0_9FLAO</name>
<dbReference type="PROSITE" id="PS51470">
    <property type="entry name" value="FG_GAP"/>
    <property type="match status" value="1"/>
</dbReference>
<accession>A0A4Q4KNB0</accession>
<sequence>MKKIILVLAIIPTFVFGQWTQIGSDLDGDSANDEFGTTVGLSADAKVLIVGAPKNDTSTGQVKVFDWNGTTWMQKGASLLGLEGGSQFGNSVDVSSDGNTILVGAPSAAVSGSPGYSQVYEWNGTAWLQKGSTILGENANILNGAGSSVSMNSDGTVIAIGASGNSNVTSYTGHVRIYEWDGSDWLQRGIDIDGQAQFDSFGASVSLNESGTALAVGAMGAGIGGECSLFLWNGSSWLQKGNVLLGEENNGFGSAVHLDASGNTLAVSAQSNALFGTGYVKVFSWDGASWNQKGSILEGEQIGTDFFGQAKLSADGNTLVAGAYGNAAENGYVKAFQFDGTDWMQQGSTISGEAEGDFFGFSVDISDDGAIIAAGATLNDANGASSGHVRVIENLTLSTDNISALNNLEVYPNPTRNIIHLKSELEITSYSIIALDGKTLKSQITKGKTDHVIDLTDLNSGIYVLVINTANSMKSVKIVKE</sequence>
<protein>
    <submittedName>
        <fullName evidence="3">T9SS type A sorting domain-containing protein</fullName>
    </submittedName>
</protein>
<dbReference type="Proteomes" id="UP000293952">
    <property type="component" value="Unassembled WGS sequence"/>
</dbReference>
<dbReference type="AlphaFoldDB" id="A0A4Q4KNB0"/>
<dbReference type="InterPro" id="IPR013517">
    <property type="entry name" value="FG-GAP"/>
</dbReference>
<feature type="domain" description="Secretion system C-terminal sorting" evidence="2">
    <location>
        <begin position="410"/>
        <end position="478"/>
    </location>
</feature>
<comment type="caution">
    <text evidence="3">The sequence shown here is derived from an EMBL/GenBank/DDBJ whole genome shotgun (WGS) entry which is preliminary data.</text>
</comment>